<dbReference type="Proteomes" id="UP000324354">
    <property type="component" value="Chromosome"/>
</dbReference>
<dbReference type="NCBIfam" id="TIGR01914">
    <property type="entry name" value="cas_Csa4"/>
    <property type="match status" value="1"/>
</dbReference>
<dbReference type="Pfam" id="PF09703">
    <property type="entry name" value="Cas_Csa4"/>
    <property type="match status" value="1"/>
</dbReference>
<name>A0A5C0XNJ2_PYRFU</name>
<evidence type="ECO:0000313" key="2">
    <source>
        <dbReference type="Proteomes" id="UP000324354"/>
    </source>
</evidence>
<dbReference type="GeneID" id="13302446"/>
<sequence length="382" mass="44280">MKLVVPMFSGYYSRVLNTHIMYGIVESALRAGVTNLHVVPTGEGYEIHSRYLDCRLKNQEDLEGEGCKLLLEGLRDALEEIIMTHYAMGFRSKKFNNVILSNTVISNGAFIDPPQNVQRYYRELEAILNNLDIKSLKSTKSLIDKKVLRAPQQLDPTLNQWLSFYKQEEGISRITNLEYALAWVGFYYYSSVHKFKRGSSQIVEIIQYPPNEEVEMWELLLIKDLATKIVQGNDFHWKISSEYGLLKTLLLTELPPSTEEVPGLSKFTVVIYGQESQQGKGWRIFRTLELPVVWDFIGYLKARAFYETMKFVKILNKLERTIKESQEDILREISHQLYSALTNRDEMGFYSAFRVLKRAGYPLDPELVNAIAQYLSEREVIR</sequence>
<protein>
    <submittedName>
        <fullName evidence="1">Type I-A CRISPR-associated protein Cas8a2/Csa4</fullName>
    </submittedName>
</protein>
<organism evidence="1 2">
    <name type="scientific">Pyrococcus furiosus (strain ATCC 43587 / DSM 3638 / JCM 8422 / Vc1)</name>
    <dbReference type="NCBI Taxonomy" id="186497"/>
    <lineage>
        <taxon>Archaea</taxon>
        <taxon>Methanobacteriati</taxon>
        <taxon>Methanobacteriota</taxon>
        <taxon>Thermococci</taxon>
        <taxon>Thermococcales</taxon>
        <taxon>Thermococcaceae</taxon>
        <taxon>Pyrococcus</taxon>
    </lineage>
</organism>
<proteinExistence type="predicted"/>
<dbReference type="CDD" id="cd09666">
    <property type="entry name" value="Cas8a2_I-A"/>
    <property type="match status" value="1"/>
</dbReference>
<dbReference type="EMBL" id="CP023154">
    <property type="protein sequence ID" value="QEK78339.1"/>
    <property type="molecule type" value="Genomic_DNA"/>
</dbReference>
<dbReference type="AlphaFoldDB" id="A0A5C0XNJ2"/>
<evidence type="ECO:0000313" key="1">
    <source>
        <dbReference type="EMBL" id="QEK78339.1"/>
    </source>
</evidence>
<dbReference type="GeneID" id="41712440"/>
<accession>A0A5C0XNJ2</accession>
<dbReference type="InterPro" id="IPR010184">
    <property type="entry name" value="CRISPR-assoc_prot_MJ0385"/>
</dbReference>
<reference evidence="1 2" key="1">
    <citation type="submission" date="2017-08" db="EMBL/GenBank/DDBJ databases">
        <title>Resequencing and Reannotation of the genome of Pyrococcus furiosus type strain DSM3638.</title>
        <authorList>
            <person name="Reichelt R.M."/>
            <person name="Bunk B."/>
        </authorList>
    </citation>
    <scope>NUCLEOTIDE SEQUENCE [LARGE SCALE GENOMIC DNA]</scope>
    <source>
        <strain evidence="1 2">DSM 3638</strain>
    </source>
</reference>
<dbReference type="RefSeq" id="WP_011011758.1">
    <property type="nucleotide sequence ID" value="NC_003413.1"/>
</dbReference>
<gene>
    <name evidence="1" type="primary">cas8a2</name>
    <name evidence="1" type="ORF">PFDSM3638_03185</name>
</gene>